<reference evidence="2" key="1">
    <citation type="submission" date="2007-03" db="EMBL/GenBank/DDBJ databases">
        <title>Annotation of Culex pipiens quinquefasciatus.</title>
        <authorList>
            <consortium name="The Broad Institute Genome Sequencing Platform"/>
            <person name="Atkinson P.W."/>
            <person name="Hemingway J."/>
            <person name="Christensen B.M."/>
            <person name="Higgs S."/>
            <person name="Kodira C."/>
            <person name="Hannick L."/>
            <person name="Megy K."/>
            <person name="O'Leary S."/>
            <person name="Pearson M."/>
            <person name="Haas B.J."/>
            <person name="Mauceli E."/>
            <person name="Wortman J.R."/>
            <person name="Lee N.H."/>
            <person name="Guigo R."/>
            <person name="Stanke M."/>
            <person name="Alvarado L."/>
            <person name="Amedeo P."/>
            <person name="Antoine C.H."/>
            <person name="Arensburger P."/>
            <person name="Bidwell S.L."/>
            <person name="Crawford M."/>
            <person name="Camaro F."/>
            <person name="Devon K."/>
            <person name="Engels R."/>
            <person name="Hammond M."/>
            <person name="Howarth C."/>
            <person name="Koehrsen M."/>
            <person name="Lawson D."/>
            <person name="Montgomery P."/>
            <person name="Nene V."/>
            <person name="Nusbaum C."/>
            <person name="Puiu D."/>
            <person name="Romero-Severson J."/>
            <person name="Severson D.W."/>
            <person name="Shumway M."/>
            <person name="Sisk P."/>
            <person name="Stolte C."/>
            <person name="Zeng Q."/>
            <person name="Eisenstadt E."/>
            <person name="Fraser-Liggett C."/>
            <person name="Strausberg R."/>
            <person name="Galagan J."/>
            <person name="Birren B."/>
            <person name="Collins F.H."/>
        </authorList>
    </citation>
    <scope>NUCLEOTIDE SEQUENCE [LARGE SCALE GENOMIC DNA]</scope>
    <source>
        <strain evidence="2">JHB</strain>
    </source>
</reference>
<dbReference type="EnsemblMetazoa" id="CPIJ019907-RA">
    <property type="protein sequence ID" value="CPIJ019907-PA"/>
    <property type="gene ID" value="CPIJ019907"/>
</dbReference>
<dbReference type="eggNOG" id="ENOG502S8FG">
    <property type="taxonomic scope" value="Eukaryota"/>
</dbReference>
<dbReference type="Pfam" id="PF16984">
    <property type="entry name" value="Grp7_allergen"/>
    <property type="match status" value="1"/>
</dbReference>
<reference evidence="3" key="2">
    <citation type="submission" date="2021-02" db="UniProtKB">
        <authorList>
            <consortium name="EnsemblMetazoa"/>
        </authorList>
    </citation>
    <scope>IDENTIFICATION</scope>
    <source>
        <strain evidence="3">JHB</strain>
    </source>
</reference>
<dbReference type="InterPro" id="IPR038602">
    <property type="entry name" value="Mite_allergen_7_sf"/>
</dbReference>
<proteinExistence type="predicted"/>
<dbReference type="InParanoid" id="B0XKG8"/>
<evidence type="ECO:0000313" key="4">
    <source>
        <dbReference type="Proteomes" id="UP000002320"/>
    </source>
</evidence>
<accession>B0XKG8</accession>
<protein>
    <submittedName>
        <fullName evidence="2 3">Uncharacterized protein</fullName>
    </submittedName>
</protein>
<dbReference type="Proteomes" id="UP000002320">
    <property type="component" value="Unassembled WGS sequence"/>
</dbReference>
<dbReference type="HOGENOM" id="CLU_1355835_0_0_1"/>
<dbReference type="VEuPathDB" id="VectorBase:CPIJ019907"/>
<dbReference type="EMBL" id="DS233844">
    <property type="protein sequence ID" value="EDS31945.1"/>
    <property type="molecule type" value="Genomic_DNA"/>
</dbReference>
<keyword evidence="4" id="KW-1185">Reference proteome</keyword>
<evidence type="ECO:0000313" key="2">
    <source>
        <dbReference type="EMBL" id="EDS31945.1"/>
    </source>
</evidence>
<dbReference type="AlphaFoldDB" id="B0XKG8"/>
<dbReference type="VEuPathDB" id="VectorBase:CQUJHB005601"/>
<name>B0XKG8_CULQU</name>
<feature type="chain" id="PRO_5014567409" evidence="1">
    <location>
        <begin position="19"/>
        <end position="202"/>
    </location>
</feature>
<dbReference type="KEGG" id="cqu:CpipJ_CPIJ019907"/>
<evidence type="ECO:0000313" key="3">
    <source>
        <dbReference type="EnsemblMetazoa" id="CPIJ019907-PA"/>
    </source>
</evidence>
<dbReference type="OrthoDB" id="6419576at2759"/>
<dbReference type="Gene3D" id="3.15.10.50">
    <property type="match status" value="1"/>
</dbReference>
<organism>
    <name type="scientific">Culex quinquefasciatus</name>
    <name type="common">Southern house mosquito</name>
    <name type="synonym">Culex pungens</name>
    <dbReference type="NCBI Taxonomy" id="7176"/>
    <lineage>
        <taxon>Eukaryota</taxon>
        <taxon>Metazoa</taxon>
        <taxon>Ecdysozoa</taxon>
        <taxon>Arthropoda</taxon>
        <taxon>Hexapoda</taxon>
        <taxon>Insecta</taxon>
        <taxon>Pterygota</taxon>
        <taxon>Neoptera</taxon>
        <taxon>Endopterygota</taxon>
        <taxon>Diptera</taxon>
        <taxon>Nematocera</taxon>
        <taxon>Culicoidea</taxon>
        <taxon>Culicidae</taxon>
        <taxon>Culicinae</taxon>
        <taxon>Culicini</taxon>
        <taxon>Culex</taxon>
        <taxon>Culex</taxon>
    </lineage>
</organism>
<feature type="signal peptide" evidence="1">
    <location>
        <begin position="1"/>
        <end position="18"/>
    </location>
</feature>
<sequence length="202" mass="22476">MKFIGVLSLVLMSIVAQASPIDTELGENEVGRSDAMSANMNNYVDIVMIQIGPWLNEHFIPIYLPDFVEGFEHRPIIITYHGEIELTNGIFHNIQSVARSGTAMMHYDRKLLRVVLGFNLRQLGSKKPRSVLTERTKSWKLLLAYTHQKFTSSAPSSLCQVQTLADRKNETFSSLAFTHRLGFGQSHSLSVVGVGKGLGEGL</sequence>
<gene>
    <name evidence="3" type="primary">6054183</name>
    <name evidence="2" type="ORF">CpipJ_CPIJ019907</name>
</gene>
<evidence type="ECO:0000256" key="1">
    <source>
        <dbReference type="SAM" id="SignalP"/>
    </source>
</evidence>
<keyword evidence="1" id="KW-0732">Signal</keyword>
<dbReference type="InterPro" id="IPR020234">
    <property type="entry name" value="Mite_allergen_group-7"/>
</dbReference>